<dbReference type="EMBL" id="AVOT02002342">
    <property type="protein sequence ID" value="MBW0470047.1"/>
    <property type="molecule type" value="Genomic_DNA"/>
</dbReference>
<protein>
    <submittedName>
        <fullName evidence="2">Uncharacterized protein</fullName>
    </submittedName>
</protein>
<sequence>MRNHKLFTKLPGDLEHAVKYRCSKDSTLVEISTNFQEVRIRTAIGRYNTHSIGDKPKKLMIQNMKSQQDLTTVNHPITMQTIFPKTGKGCWKEQKKQEKTKKVMNLTLIVWWMAVAIIHTVSLTPMRNIWCTLRTMEERKLVQSTPKGGNQ</sequence>
<organism evidence="2 3">
    <name type="scientific">Austropuccinia psidii MF-1</name>
    <dbReference type="NCBI Taxonomy" id="1389203"/>
    <lineage>
        <taxon>Eukaryota</taxon>
        <taxon>Fungi</taxon>
        <taxon>Dikarya</taxon>
        <taxon>Basidiomycota</taxon>
        <taxon>Pucciniomycotina</taxon>
        <taxon>Pucciniomycetes</taxon>
        <taxon>Pucciniales</taxon>
        <taxon>Sphaerophragmiaceae</taxon>
        <taxon>Austropuccinia</taxon>
    </lineage>
</organism>
<dbReference type="Proteomes" id="UP000765509">
    <property type="component" value="Unassembled WGS sequence"/>
</dbReference>
<feature type="transmembrane region" description="Helical" evidence="1">
    <location>
        <begin position="103"/>
        <end position="123"/>
    </location>
</feature>
<reference evidence="2" key="1">
    <citation type="submission" date="2021-03" db="EMBL/GenBank/DDBJ databases">
        <title>Draft genome sequence of rust myrtle Austropuccinia psidii MF-1, a brazilian biotype.</title>
        <authorList>
            <person name="Quecine M.C."/>
            <person name="Pachon D.M.R."/>
            <person name="Bonatelli M.L."/>
            <person name="Correr F.H."/>
            <person name="Franceschini L.M."/>
            <person name="Leite T.F."/>
            <person name="Margarido G.R.A."/>
            <person name="Almeida C.A."/>
            <person name="Ferrarezi J.A."/>
            <person name="Labate C.A."/>
        </authorList>
    </citation>
    <scope>NUCLEOTIDE SEQUENCE</scope>
    <source>
        <strain evidence="2">MF-1</strain>
    </source>
</reference>
<keyword evidence="1" id="KW-1133">Transmembrane helix</keyword>
<keyword evidence="1" id="KW-0812">Transmembrane</keyword>
<accession>A0A9Q3BRB8</accession>
<gene>
    <name evidence="2" type="ORF">O181_009762</name>
</gene>
<evidence type="ECO:0000313" key="2">
    <source>
        <dbReference type="EMBL" id="MBW0470047.1"/>
    </source>
</evidence>
<evidence type="ECO:0000313" key="3">
    <source>
        <dbReference type="Proteomes" id="UP000765509"/>
    </source>
</evidence>
<proteinExistence type="predicted"/>
<comment type="caution">
    <text evidence="2">The sequence shown here is derived from an EMBL/GenBank/DDBJ whole genome shotgun (WGS) entry which is preliminary data.</text>
</comment>
<name>A0A9Q3BRB8_9BASI</name>
<dbReference type="AlphaFoldDB" id="A0A9Q3BRB8"/>
<keyword evidence="1" id="KW-0472">Membrane</keyword>
<keyword evidence="3" id="KW-1185">Reference proteome</keyword>
<evidence type="ECO:0000256" key="1">
    <source>
        <dbReference type="SAM" id="Phobius"/>
    </source>
</evidence>